<dbReference type="EMBL" id="JBFTWV010000193">
    <property type="protein sequence ID" value="KAL2784121.1"/>
    <property type="molecule type" value="Genomic_DNA"/>
</dbReference>
<dbReference type="Gene3D" id="2.60.40.1180">
    <property type="entry name" value="Golgi alpha-mannosidase II"/>
    <property type="match status" value="1"/>
</dbReference>
<gene>
    <name evidence="4" type="ORF">BJX66DRAFT_317202</name>
</gene>
<feature type="domain" description="Glycosyl hydrolase family 13 catalytic" evidence="3">
    <location>
        <begin position="65"/>
        <end position="483"/>
    </location>
</feature>
<dbReference type="Proteomes" id="UP001610563">
    <property type="component" value="Unassembled WGS sequence"/>
</dbReference>
<evidence type="ECO:0000256" key="2">
    <source>
        <dbReference type="ARBA" id="ARBA00026248"/>
    </source>
</evidence>
<dbReference type="CDD" id="cd11333">
    <property type="entry name" value="AmyAc_SI_OligoGlu_DGase"/>
    <property type="match status" value="1"/>
</dbReference>
<dbReference type="PANTHER" id="PTHR10357">
    <property type="entry name" value="ALPHA-AMYLASE FAMILY MEMBER"/>
    <property type="match status" value="1"/>
</dbReference>
<evidence type="ECO:0000259" key="3">
    <source>
        <dbReference type="SMART" id="SM00642"/>
    </source>
</evidence>
<evidence type="ECO:0000313" key="4">
    <source>
        <dbReference type="EMBL" id="KAL2784121.1"/>
    </source>
</evidence>
<dbReference type="InterPro" id="IPR006047">
    <property type="entry name" value="GH13_cat_dom"/>
</dbReference>
<dbReference type="InterPro" id="IPR017853">
    <property type="entry name" value="GH"/>
</dbReference>
<dbReference type="Gene3D" id="3.90.400.10">
    <property type="entry name" value="Oligo-1,6-glucosidase, Domain 2"/>
    <property type="match status" value="1"/>
</dbReference>
<dbReference type="SUPFAM" id="SSF51445">
    <property type="entry name" value="(Trans)glycosidases"/>
    <property type="match status" value="1"/>
</dbReference>
<dbReference type="Pfam" id="PF00128">
    <property type="entry name" value="Alpha-amylase"/>
    <property type="match status" value="1"/>
</dbReference>
<keyword evidence="5" id="KW-1185">Reference proteome</keyword>
<organism evidence="4 5">
    <name type="scientific">Aspergillus keveii</name>
    <dbReference type="NCBI Taxonomy" id="714993"/>
    <lineage>
        <taxon>Eukaryota</taxon>
        <taxon>Fungi</taxon>
        <taxon>Dikarya</taxon>
        <taxon>Ascomycota</taxon>
        <taxon>Pezizomycotina</taxon>
        <taxon>Eurotiomycetes</taxon>
        <taxon>Eurotiomycetidae</taxon>
        <taxon>Eurotiales</taxon>
        <taxon>Aspergillaceae</taxon>
        <taxon>Aspergillus</taxon>
        <taxon>Aspergillus subgen. Nidulantes</taxon>
    </lineage>
</organism>
<comment type="caution">
    <text evidence="4">The sequence shown here is derived from an EMBL/GenBank/DDBJ whole genome shotgun (WGS) entry which is preliminary data.</text>
</comment>
<name>A0ABR4FLH6_9EURO</name>
<dbReference type="SUPFAM" id="SSF51011">
    <property type="entry name" value="Glycosyl hydrolase domain"/>
    <property type="match status" value="1"/>
</dbReference>
<comment type="similarity">
    <text evidence="1">Belongs to the glycosyl hydrolase 13 family.</text>
</comment>
<reference evidence="4 5" key="1">
    <citation type="submission" date="2024-07" db="EMBL/GenBank/DDBJ databases">
        <title>Section-level genome sequencing and comparative genomics of Aspergillus sections Usti and Cavernicolus.</title>
        <authorList>
            <consortium name="Lawrence Berkeley National Laboratory"/>
            <person name="Nybo J.L."/>
            <person name="Vesth T.C."/>
            <person name="Theobald S."/>
            <person name="Frisvad J.C."/>
            <person name="Larsen T.O."/>
            <person name="Kjaerboelling I."/>
            <person name="Rothschild-Mancinelli K."/>
            <person name="Lyhne E.K."/>
            <person name="Kogle M.E."/>
            <person name="Barry K."/>
            <person name="Clum A."/>
            <person name="Na H."/>
            <person name="Ledsgaard L."/>
            <person name="Lin J."/>
            <person name="Lipzen A."/>
            <person name="Kuo A."/>
            <person name="Riley R."/>
            <person name="Mondo S."/>
            <person name="Labutti K."/>
            <person name="Haridas S."/>
            <person name="Pangalinan J."/>
            <person name="Salamov A.A."/>
            <person name="Simmons B.A."/>
            <person name="Magnuson J.K."/>
            <person name="Chen J."/>
            <person name="Drula E."/>
            <person name="Henrissat B."/>
            <person name="Wiebenga A."/>
            <person name="Lubbers R.J."/>
            <person name="Gomes A.C."/>
            <person name="Makela M.R."/>
            <person name="Stajich J."/>
            <person name="Grigoriev I.V."/>
            <person name="Mortensen U.H."/>
            <person name="De Vries R.P."/>
            <person name="Baker S.E."/>
            <person name="Andersen M.R."/>
        </authorList>
    </citation>
    <scope>NUCLEOTIDE SEQUENCE [LARGE SCALE GENOMIC DNA]</scope>
    <source>
        <strain evidence="4 5">CBS 209.92</strain>
    </source>
</reference>
<dbReference type="SMART" id="SM00642">
    <property type="entry name" value="Aamy"/>
    <property type="match status" value="1"/>
</dbReference>
<dbReference type="Gene3D" id="3.20.20.80">
    <property type="entry name" value="Glycosidases"/>
    <property type="match status" value="1"/>
</dbReference>
<sequence>MLRVLQNLIPNFPCIPLTHTHPSPRRLQIAYHSFTMPSLETTTTADSQPSQLDLKRWWKESSVYQVYPASFCDSNGDGIGDIQGIISKLDHIKRLGSDIVWLNPVFSSPQVDMGYDISDYYGIHPQYGTVQDVDELAAAIHDRGMKLVLDLVVNHTSDQHPWFQESRSSVENPYRDWYIWKKPVFRNGQRHPPNNWKSYFGGSAWTYDEPTGEYYLHLFAREQPDLNWENPQVPAAVHEIMRYWLDRGADGFRMDVINFISKDQCFPDGPVADPDSPWQSGKNYYACGPRLHEYLQEIGKILHEYDAFSVGEMLDVEDPAEILKAVGHDRQEINMAFHFEIVNMDHGATDKFGNRKWELQELKSIVCKWQNFMHDNHGWNAIYLENHDQGRSVSRFASDRPEYRELSAKLLATMLGCQSGTLFVYQGQELGMPNVPQDWPLDNYRDIETLNHWKELITRHRENTSLHEKALAEYRLKSRDNSRTPMQWDASPNAGFSVGTPWIPVQNNYTTLNAAAQVSDPGSVYWYWSKVLALRKEYLETLVYGSFALVDPDNREVFAFVRSPSVGSSSRMRALIVLNFRTDDVSWTVPPKAISSPGRVVLSNYSERAGTALEPLGSVVLRPMEAIVCFVETET</sequence>
<evidence type="ECO:0000256" key="1">
    <source>
        <dbReference type="ARBA" id="ARBA00008061"/>
    </source>
</evidence>
<protein>
    <submittedName>
        <fullName evidence="4">Glycoside hydrolase superfamily</fullName>
    </submittedName>
</protein>
<dbReference type="InterPro" id="IPR045857">
    <property type="entry name" value="O16G_dom_2"/>
</dbReference>
<proteinExistence type="inferred from homology"/>
<accession>A0ABR4FLH6</accession>
<dbReference type="InterPro" id="IPR013780">
    <property type="entry name" value="Glyco_hydro_b"/>
</dbReference>
<keyword evidence="4" id="KW-0378">Hydrolase</keyword>
<evidence type="ECO:0000313" key="5">
    <source>
        <dbReference type="Proteomes" id="UP001610563"/>
    </source>
</evidence>
<dbReference type="GO" id="GO:0016787">
    <property type="term" value="F:hydrolase activity"/>
    <property type="evidence" value="ECO:0007669"/>
    <property type="project" value="UniProtKB-KW"/>
</dbReference>
<keyword evidence="2" id="KW-0462">Maltose metabolism</keyword>
<dbReference type="PANTHER" id="PTHR10357:SF232">
    <property type="entry name" value="GLYCOSYL HYDROLASE FAMILY 13 CATALYTIC DOMAIN-CONTAINING PROTEIN"/>
    <property type="match status" value="1"/>
</dbReference>